<dbReference type="PANTHER" id="PTHR31338">
    <property type="entry name" value="POLYKETIDE CYCLASE/DEHYDRASE AND LIPID TRANSPORT SUPERFAMILY PROTEIN"/>
    <property type="match status" value="1"/>
</dbReference>
<dbReference type="SMART" id="SM01037">
    <property type="entry name" value="Bet_v_1"/>
    <property type="match status" value="1"/>
</dbReference>
<organism evidence="3 4">
    <name type="scientific">Macleaya cordata</name>
    <name type="common">Five-seeded plume-poppy</name>
    <name type="synonym">Bocconia cordata</name>
    <dbReference type="NCBI Taxonomy" id="56857"/>
    <lineage>
        <taxon>Eukaryota</taxon>
        <taxon>Viridiplantae</taxon>
        <taxon>Streptophyta</taxon>
        <taxon>Embryophyta</taxon>
        <taxon>Tracheophyta</taxon>
        <taxon>Spermatophyta</taxon>
        <taxon>Magnoliopsida</taxon>
        <taxon>Ranunculales</taxon>
        <taxon>Papaveraceae</taxon>
        <taxon>Papaveroideae</taxon>
        <taxon>Macleaya</taxon>
    </lineage>
</organism>
<dbReference type="OMA" id="CHDVETE"/>
<accession>A0A200PU45</accession>
<proteinExistence type="inferred from homology"/>
<comment type="caution">
    <text evidence="3">The sequence shown here is derived from an EMBL/GenBank/DDBJ whole genome shotgun (WGS) entry which is preliminary data.</text>
</comment>
<dbReference type="InterPro" id="IPR000916">
    <property type="entry name" value="Bet_v_I/MLP"/>
</dbReference>
<dbReference type="OrthoDB" id="1072116at2759"/>
<dbReference type="GO" id="GO:0006952">
    <property type="term" value="P:defense response"/>
    <property type="evidence" value="ECO:0007669"/>
    <property type="project" value="InterPro"/>
</dbReference>
<dbReference type="AlphaFoldDB" id="A0A200PU45"/>
<dbReference type="InParanoid" id="A0A200PU45"/>
<name>A0A200PU45_MACCD</name>
<keyword evidence="4" id="KW-1185">Reference proteome</keyword>
<dbReference type="Pfam" id="PF00407">
    <property type="entry name" value="Bet_v_1"/>
    <property type="match status" value="1"/>
</dbReference>
<dbReference type="PANTHER" id="PTHR31338:SF16">
    <property type="entry name" value="POLYKETIDE CYCLASE_DEHYDRASE AND LIPID TRANSPORT SUPERFAMILY PROTEIN"/>
    <property type="match status" value="1"/>
</dbReference>
<gene>
    <name evidence="3" type="ORF">BVC80_9071g58</name>
</gene>
<dbReference type="STRING" id="56857.A0A200PU45"/>
<feature type="domain" description="Bet v I/Major latex protein" evidence="2">
    <location>
        <begin position="2"/>
        <end position="163"/>
    </location>
</feature>
<dbReference type="Gene3D" id="3.30.530.20">
    <property type="match status" value="1"/>
</dbReference>
<protein>
    <submittedName>
        <fullName evidence="3">Bet v I domain</fullName>
    </submittedName>
</protein>
<dbReference type="Proteomes" id="UP000195402">
    <property type="component" value="Unassembled WGS sequence"/>
</dbReference>
<reference evidence="3 4" key="1">
    <citation type="journal article" date="2017" name="Mol. Plant">
        <title>The Genome of Medicinal Plant Macleaya cordata Provides New Insights into Benzylisoquinoline Alkaloids Metabolism.</title>
        <authorList>
            <person name="Liu X."/>
            <person name="Liu Y."/>
            <person name="Huang P."/>
            <person name="Ma Y."/>
            <person name="Qing Z."/>
            <person name="Tang Q."/>
            <person name="Cao H."/>
            <person name="Cheng P."/>
            <person name="Zheng Y."/>
            <person name="Yuan Z."/>
            <person name="Zhou Y."/>
            <person name="Liu J."/>
            <person name="Tang Z."/>
            <person name="Zhuo Y."/>
            <person name="Zhang Y."/>
            <person name="Yu L."/>
            <person name="Huang J."/>
            <person name="Yang P."/>
            <person name="Peng Q."/>
            <person name="Zhang J."/>
            <person name="Jiang W."/>
            <person name="Zhang Z."/>
            <person name="Lin K."/>
            <person name="Ro D.K."/>
            <person name="Chen X."/>
            <person name="Xiong X."/>
            <person name="Shang Y."/>
            <person name="Huang S."/>
            <person name="Zeng J."/>
        </authorList>
    </citation>
    <scope>NUCLEOTIDE SEQUENCE [LARGE SCALE GENOMIC DNA]</scope>
    <source>
        <strain evidence="4">cv. BLH2017</strain>
        <tissue evidence="3">Root</tissue>
    </source>
</reference>
<comment type="similarity">
    <text evidence="1">Belongs to the MLP family.</text>
</comment>
<evidence type="ECO:0000313" key="4">
    <source>
        <dbReference type="Proteomes" id="UP000195402"/>
    </source>
</evidence>
<dbReference type="EMBL" id="MVGT01004039">
    <property type="protein sequence ID" value="OVA01728.1"/>
    <property type="molecule type" value="Genomic_DNA"/>
</dbReference>
<dbReference type="SUPFAM" id="SSF55961">
    <property type="entry name" value="Bet v1-like"/>
    <property type="match status" value="1"/>
</dbReference>
<dbReference type="InterPro" id="IPR023393">
    <property type="entry name" value="START-like_dom_sf"/>
</dbReference>
<evidence type="ECO:0000256" key="1">
    <source>
        <dbReference type="ARBA" id="ARBA00038242"/>
    </source>
</evidence>
<evidence type="ECO:0000313" key="3">
    <source>
        <dbReference type="EMBL" id="OVA01728.1"/>
    </source>
</evidence>
<sequence length="164" mass="18012">MAQIHCHDVETEVNCSADKIYDLFKNNMIQFPKIFPEAYKSAEVLEGDGKSVGTVRLWKYVLGGSPDVLEAKETIKAVDDENRSITLSIVEGDVMNHYESFDVTVTVTPKDGVECGCLVKWSVECGHMDNINSEDIPANSTPDAYKDVLAALSQVCASHLLDLA</sequence>
<dbReference type="CDD" id="cd07816">
    <property type="entry name" value="Bet_v1-like"/>
    <property type="match status" value="1"/>
</dbReference>
<dbReference type="InterPro" id="IPR052006">
    <property type="entry name" value="MLP-like"/>
</dbReference>
<evidence type="ECO:0000259" key="2">
    <source>
        <dbReference type="SMART" id="SM01037"/>
    </source>
</evidence>